<keyword evidence="1" id="KW-0812">Transmembrane</keyword>
<evidence type="ECO:0000313" key="2">
    <source>
        <dbReference type="EMBL" id="XDG30879.1"/>
    </source>
</evidence>
<sequence length="141" mass="16544">MLVFKKNWLYKYNEWCSGNFATIDNVNYSKSICPYFWKSLWNLFGTNIIYIILAHVPSIMGIWITRIELFDGLDGFSLLYTSLVVGYICMFIFFLCIVGCVILQETITKLFKSKKEQSNTVVIEYIKAKKSKICPMIKWED</sequence>
<name>A0AB39AJE2_9CAUD</name>
<evidence type="ECO:0000256" key="1">
    <source>
        <dbReference type="SAM" id="Phobius"/>
    </source>
</evidence>
<organism evidence="2">
    <name type="scientific">Vibrio phage P018-4</name>
    <dbReference type="NCBI Taxonomy" id="3229728"/>
    <lineage>
        <taxon>Viruses</taxon>
        <taxon>Duplodnaviria</taxon>
        <taxon>Heunggongvirae</taxon>
        <taxon>Uroviricota</taxon>
        <taxon>Caudoviricetes</taxon>
    </lineage>
</organism>
<feature type="transmembrane region" description="Helical" evidence="1">
    <location>
        <begin position="40"/>
        <end position="64"/>
    </location>
</feature>
<protein>
    <submittedName>
        <fullName evidence="2">Uncharacterized protein</fullName>
    </submittedName>
</protein>
<proteinExistence type="predicted"/>
<keyword evidence="1" id="KW-0472">Membrane</keyword>
<accession>A0AB39AJE2</accession>
<keyword evidence="1" id="KW-1133">Transmembrane helix</keyword>
<dbReference type="EMBL" id="PP934186">
    <property type="protein sequence ID" value="XDG30879.1"/>
    <property type="molecule type" value="Genomic_DNA"/>
</dbReference>
<feature type="transmembrane region" description="Helical" evidence="1">
    <location>
        <begin position="84"/>
        <end position="103"/>
    </location>
</feature>
<reference evidence="2" key="1">
    <citation type="submission" date="2024-06" db="EMBL/GenBank/DDBJ databases">
        <authorList>
            <person name="Yang R."/>
        </authorList>
    </citation>
    <scope>NUCLEOTIDE SEQUENCE</scope>
</reference>